<evidence type="ECO:0000256" key="5">
    <source>
        <dbReference type="ARBA" id="ARBA00022723"/>
    </source>
</evidence>
<dbReference type="SUPFAM" id="SSF56219">
    <property type="entry name" value="DNase I-like"/>
    <property type="match status" value="1"/>
</dbReference>
<dbReference type="VEuPathDB" id="FungiDB:SDRG_09846"/>
<feature type="domain" description="Endonuclease/exonuclease/phosphatase" evidence="11">
    <location>
        <begin position="89"/>
        <end position="294"/>
    </location>
</feature>
<dbReference type="OMA" id="CTYNIRF"/>
<dbReference type="EMBL" id="JH767163">
    <property type="protein sequence ID" value="EQC32520.1"/>
    <property type="molecule type" value="Genomic_DNA"/>
</dbReference>
<evidence type="ECO:0000256" key="6">
    <source>
        <dbReference type="ARBA" id="ARBA00022763"/>
    </source>
</evidence>
<dbReference type="GO" id="GO:0006302">
    <property type="term" value="P:double-strand break repair"/>
    <property type="evidence" value="ECO:0007669"/>
    <property type="project" value="TreeGrafter"/>
</dbReference>
<dbReference type="GO" id="GO:0003697">
    <property type="term" value="F:single-stranded DNA binding"/>
    <property type="evidence" value="ECO:0007669"/>
    <property type="project" value="TreeGrafter"/>
</dbReference>
<keyword evidence="8" id="KW-0460">Magnesium</keyword>
<dbReference type="GO" id="GO:0004518">
    <property type="term" value="F:nuclease activity"/>
    <property type="evidence" value="ECO:0007669"/>
    <property type="project" value="UniProtKB-KW"/>
</dbReference>
<dbReference type="PANTHER" id="PTHR15822">
    <property type="entry name" value="TRAF AND TNF RECEPTOR-ASSOCIATED PROTEIN"/>
    <property type="match status" value="1"/>
</dbReference>
<dbReference type="GO" id="GO:0046872">
    <property type="term" value="F:metal ion binding"/>
    <property type="evidence" value="ECO:0007669"/>
    <property type="project" value="UniProtKB-KW"/>
</dbReference>
<keyword evidence="10" id="KW-0539">Nucleus</keyword>
<dbReference type="Gene3D" id="3.60.10.10">
    <property type="entry name" value="Endonuclease/exonuclease/phosphatase"/>
    <property type="match status" value="1"/>
</dbReference>
<comment type="subcellular location">
    <subcellularLocation>
        <location evidence="3">Nucleus</location>
        <location evidence="3">PML body</location>
    </subcellularLocation>
</comment>
<dbReference type="Pfam" id="PF03372">
    <property type="entry name" value="Exo_endo_phos"/>
    <property type="match status" value="1"/>
</dbReference>
<organism evidence="12 13">
    <name type="scientific">Saprolegnia diclina (strain VS20)</name>
    <dbReference type="NCBI Taxonomy" id="1156394"/>
    <lineage>
        <taxon>Eukaryota</taxon>
        <taxon>Sar</taxon>
        <taxon>Stramenopiles</taxon>
        <taxon>Oomycota</taxon>
        <taxon>Saprolegniomycetes</taxon>
        <taxon>Saprolegniales</taxon>
        <taxon>Saprolegniaceae</taxon>
        <taxon>Saprolegnia</taxon>
    </lineage>
</organism>
<keyword evidence="6" id="KW-0227">DNA damage</keyword>
<keyword evidence="9" id="KW-0234">DNA repair</keyword>
<keyword evidence="7" id="KW-0378">Hydrolase</keyword>
<dbReference type="GeneID" id="19950573"/>
<dbReference type="GO" id="GO:0070260">
    <property type="term" value="F:5'-tyrosyl-DNA phosphodiesterase activity"/>
    <property type="evidence" value="ECO:0007669"/>
    <property type="project" value="TreeGrafter"/>
</dbReference>
<evidence type="ECO:0000256" key="9">
    <source>
        <dbReference type="ARBA" id="ARBA00023204"/>
    </source>
</evidence>
<evidence type="ECO:0000256" key="1">
    <source>
        <dbReference type="ARBA" id="ARBA00001936"/>
    </source>
</evidence>
<dbReference type="PANTHER" id="PTHR15822:SF4">
    <property type="entry name" value="TYROSYL-DNA PHOSPHODIESTERASE 2"/>
    <property type="match status" value="1"/>
</dbReference>
<dbReference type="InterPro" id="IPR051547">
    <property type="entry name" value="TDP2-like"/>
</dbReference>
<dbReference type="OrthoDB" id="9975959at2759"/>
<accession>T0QG12</accession>
<evidence type="ECO:0000313" key="13">
    <source>
        <dbReference type="Proteomes" id="UP000030762"/>
    </source>
</evidence>
<evidence type="ECO:0000256" key="4">
    <source>
        <dbReference type="ARBA" id="ARBA00022722"/>
    </source>
</evidence>
<gene>
    <name evidence="12" type="ORF">SDRG_09846</name>
</gene>
<dbReference type="GO" id="GO:0005737">
    <property type="term" value="C:cytoplasm"/>
    <property type="evidence" value="ECO:0007669"/>
    <property type="project" value="TreeGrafter"/>
</dbReference>
<dbReference type="InterPro" id="IPR036691">
    <property type="entry name" value="Endo/exonu/phosph_ase_sf"/>
</dbReference>
<evidence type="ECO:0000259" key="11">
    <source>
        <dbReference type="Pfam" id="PF03372"/>
    </source>
</evidence>
<protein>
    <recommendedName>
        <fullName evidence="11">Endonuclease/exonuclease/phosphatase domain-containing protein</fullName>
    </recommendedName>
</protein>
<evidence type="ECO:0000256" key="3">
    <source>
        <dbReference type="ARBA" id="ARBA00004322"/>
    </source>
</evidence>
<dbReference type="RefSeq" id="XP_008614021.1">
    <property type="nucleotide sequence ID" value="XM_008615799.1"/>
</dbReference>
<keyword evidence="5" id="KW-0479">Metal-binding</keyword>
<keyword evidence="4" id="KW-0540">Nuclease</keyword>
<name>T0QG12_SAPDV</name>
<evidence type="ECO:0000256" key="8">
    <source>
        <dbReference type="ARBA" id="ARBA00022842"/>
    </source>
</evidence>
<evidence type="ECO:0000256" key="7">
    <source>
        <dbReference type="ARBA" id="ARBA00022801"/>
    </source>
</evidence>
<comment type="cofactor">
    <cofactor evidence="2">
        <name>Mg(2+)</name>
        <dbReference type="ChEBI" id="CHEBI:18420"/>
    </cofactor>
</comment>
<keyword evidence="13" id="KW-1185">Reference proteome</keyword>
<dbReference type="InParanoid" id="T0QG12"/>
<comment type="cofactor">
    <cofactor evidence="1">
        <name>Mn(2+)</name>
        <dbReference type="ChEBI" id="CHEBI:29035"/>
    </cofactor>
</comment>
<evidence type="ECO:0000256" key="10">
    <source>
        <dbReference type="ARBA" id="ARBA00023242"/>
    </source>
</evidence>
<proteinExistence type="predicted"/>
<evidence type="ECO:0000313" key="12">
    <source>
        <dbReference type="EMBL" id="EQC32520.1"/>
    </source>
</evidence>
<dbReference type="STRING" id="1156394.T0QG12"/>
<evidence type="ECO:0000256" key="2">
    <source>
        <dbReference type="ARBA" id="ARBA00001946"/>
    </source>
</evidence>
<sequence>MSNTLTLCTYNIRFILDRWDERRPFLEEALTRTGADGQHHELRDLLSTQDTALSAFPSPGARVYIQAIPLLGYLFRSGNPLAAVFYDGCAWFNKHCLGAILGRFTQVIYHRPILRALTFVSLGSAWVFGTALLAKEALSPAAHDTLLLSDWKVAQSVQLTVGGSVVLVANVHLSSGDDEEGLRTDQITKTIQWLLAMQTESIAGIVIVGDFNCVPDGGCYRTIQALGFRSAHQLLHRKEPEKTFHQGLEAPTKDVGDEKTLDYVFVYGTVTPQTINVIGSECCNGDTTLYPSDHFGLVAKLLVGESPRPVEVANSDS</sequence>
<reference evidence="12 13" key="1">
    <citation type="submission" date="2012-04" db="EMBL/GenBank/DDBJ databases">
        <title>The Genome Sequence of Saprolegnia declina VS20.</title>
        <authorList>
            <consortium name="The Broad Institute Genome Sequencing Platform"/>
            <person name="Russ C."/>
            <person name="Nusbaum C."/>
            <person name="Tyler B."/>
            <person name="van West P."/>
            <person name="Dieguez-Uribeondo J."/>
            <person name="de Bruijn I."/>
            <person name="Tripathy S."/>
            <person name="Jiang R."/>
            <person name="Young S.K."/>
            <person name="Zeng Q."/>
            <person name="Gargeya S."/>
            <person name="Fitzgerald M."/>
            <person name="Haas B."/>
            <person name="Abouelleil A."/>
            <person name="Alvarado L."/>
            <person name="Arachchi H.M."/>
            <person name="Berlin A."/>
            <person name="Chapman S.B."/>
            <person name="Goldberg J."/>
            <person name="Griggs A."/>
            <person name="Gujja S."/>
            <person name="Hansen M."/>
            <person name="Howarth C."/>
            <person name="Imamovic A."/>
            <person name="Larimer J."/>
            <person name="McCowen C."/>
            <person name="Montmayeur A."/>
            <person name="Murphy C."/>
            <person name="Neiman D."/>
            <person name="Pearson M."/>
            <person name="Priest M."/>
            <person name="Roberts A."/>
            <person name="Saif S."/>
            <person name="Shea T."/>
            <person name="Sisk P."/>
            <person name="Sykes S."/>
            <person name="Wortman J."/>
            <person name="Nusbaum C."/>
            <person name="Birren B."/>
        </authorList>
    </citation>
    <scope>NUCLEOTIDE SEQUENCE [LARGE SCALE GENOMIC DNA]</scope>
    <source>
        <strain evidence="12 13">VS20</strain>
    </source>
</reference>
<dbReference type="InterPro" id="IPR005135">
    <property type="entry name" value="Endo/exonuclease/phosphatase"/>
</dbReference>
<dbReference type="Proteomes" id="UP000030762">
    <property type="component" value="Unassembled WGS sequence"/>
</dbReference>
<dbReference type="AlphaFoldDB" id="T0QG12"/>
<dbReference type="eggNOG" id="ENOG502SDWG">
    <property type="taxonomic scope" value="Eukaryota"/>
</dbReference>